<name>A0ABS9TYT5_9MICC</name>
<dbReference type="RefSeq" id="WP_241052993.1">
    <property type="nucleotide sequence ID" value="NZ_JAKZBV010000001.1"/>
</dbReference>
<keyword evidence="1" id="KW-0472">Membrane</keyword>
<dbReference type="EMBL" id="JAKZBV010000001">
    <property type="protein sequence ID" value="MCH6469609.1"/>
    <property type="molecule type" value="Genomic_DNA"/>
</dbReference>
<protein>
    <submittedName>
        <fullName evidence="2">Multidrug DMT transporter permease</fullName>
    </submittedName>
</protein>
<feature type="transmembrane region" description="Helical" evidence="1">
    <location>
        <begin position="12"/>
        <end position="34"/>
    </location>
</feature>
<feature type="transmembrane region" description="Helical" evidence="1">
    <location>
        <begin position="157"/>
        <end position="178"/>
    </location>
</feature>
<evidence type="ECO:0000313" key="3">
    <source>
        <dbReference type="Proteomes" id="UP001202922"/>
    </source>
</evidence>
<proteinExistence type="predicted"/>
<keyword evidence="1" id="KW-1133">Transmembrane helix</keyword>
<feature type="transmembrane region" description="Helical" evidence="1">
    <location>
        <begin position="247"/>
        <end position="267"/>
    </location>
</feature>
<evidence type="ECO:0000313" key="2">
    <source>
        <dbReference type="EMBL" id="MCH6469609.1"/>
    </source>
</evidence>
<dbReference type="PANTHER" id="PTHR40761:SF1">
    <property type="entry name" value="CONSERVED INTEGRAL MEMBRANE ALANINE VALINE AND LEUCINE RICH PROTEIN-RELATED"/>
    <property type="match status" value="1"/>
</dbReference>
<organism evidence="2 3">
    <name type="scientific">Sinomonas terrae</name>
    <dbReference type="NCBI Taxonomy" id="2908838"/>
    <lineage>
        <taxon>Bacteria</taxon>
        <taxon>Bacillati</taxon>
        <taxon>Actinomycetota</taxon>
        <taxon>Actinomycetes</taxon>
        <taxon>Micrococcales</taxon>
        <taxon>Micrococcaceae</taxon>
        <taxon>Sinomonas</taxon>
    </lineage>
</organism>
<keyword evidence="3" id="KW-1185">Reference proteome</keyword>
<feature type="transmembrane region" description="Helical" evidence="1">
    <location>
        <begin position="185"/>
        <end position="210"/>
    </location>
</feature>
<evidence type="ECO:0000256" key="1">
    <source>
        <dbReference type="SAM" id="Phobius"/>
    </source>
</evidence>
<feature type="transmembrane region" description="Helical" evidence="1">
    <location>
        <begin position="279"/>
        <end position="299"/>
    </location>
</feature>
<feature type="transmembrane region" description="Helical" evidence="1">
    <location>
        <begin position="96"/>
        <end position="117"/>
    </location>
</feature>
<dbReference type="PANTHER" id="PTHR40761">
    <property type="entry name" value="CONSERVED INTEGRAL MEMBRANE ALANINE VALINE AND LEUCINE RICH PROTEIN-RELATED"/>
    <property type="match status" value="1"/>
</dbReference>
<gene>
    <name evidence="2" type="ORF">L0M17_06345</name>
</gene>
<dbReference type="Proteomes" id="UP001202922">
    <property type="component" value="Unassembled WGS sequence"/>
</dbReference>
<comment type="caution">
    <text evidence="2">The sequence shown here is derived from an EMBL/GenBank/DDBJ whole genome shotgun (WGS) entry which is preliminary data.</text>
</comment>
<sequence length="313" mass="31609">MVAAAAERVLTSYHWLGIPIALAGALLLSLGTLFQHRGVHDSAAAPARRGGTGGAGGMGGGRLQRLVRRPAWLAGTGMLAGAVVLQLTALRFSPLIVVQPIGAFALVVTSLATALMARAAPGRRTVVSVLLCVAGVGAFVTVAALSARDAPISDYHLVAVLVLLGTVLALLGVGFALWRRRWNAIAYTVGAGVQFGFVAALAKTVIARILQGDFEWLSLACLAGLGAAAGFGVYMVQNAHTRGSSELVVAGLTVVDPLVAVTIGITVLGEADAAPPEAFAGFILAGAIAVAGVISLATVHARGAHGQQPTPQG</sequence>
<reference evidence="2 3" key="1">
    <citation type="submission" date="2022-03" db="EMBL/GenBank/DDBJ databases">
        <title>Sinomonas sp. isolated from a soil.</title>
        <authorList>
            <person name="Han J."/>
            <person name="Kim D.-U."/>
        </authorList>
    </citation>
    <scope>NUCLEOTIDE SEQUENCE [LARGE SCALE GENOMIC DNA]</scope>
    <source>
        <strain evidence="2 3">5-5</strain>
    </source>
</reference>
<feature type="transmembrane region" description="Helical" evidence="1">
    <location>
        <begin position="71"/>
        <end position="90"/>
    </location>
</feature>
<feature type="transmembrane region" description="Helical" evidence="1">
    <location>
        <begin position="126"/>
        <end position="145"/>
    </location>
</feature>
<accession>A0ABS9TYT5</accession>
<keyword evidence="1" id="KW-0812">Transmembrane</keyword>
<feature type="transmembrane region" description="Helical" evidence="1">
    <location>
        <begin position="216"/>
        <end position="235"/>
    </location>
</feature>